<evidence type="ECO:0000313" key="8">
    <source>
        <dbReference type="Proteomes" id="UP000184389"/>
    </source>
</evidence>
<evidence type="ECO:0000256" key="2">
    <source>
        <dbReference type="ARBA" id="ARBA00022729"/>
    </source>
</evidence>
<dbReference type="GO" id="GO:0016853">
    <property type="term" value="F:isomerase activity"/>
    <property type="evidence" value="ECO:0007669"/>
    <property type="project" value="UniProtKB-KW"/>
</dbReference>
<evidence type="ECO:0000313" key="7">
    <source>
        <dbReference type="EMBL" id="SHH75090.1"/>
    </source>
</evidence>
<feature type="domain" description="Amine oxidase" evidence="6">
    <location>
        <begin position="24"/>
        <end position="467"/>
    </location>
</feature>
<dbReference type="AlphaFoldDB" id="A0A1M5VIR7"/>
<keyword evidence="3" id="KW-0274">FAD</keyword>
<dbReference type="PANTHER" id="PTHR46091">
    <property type="entry name" value="BLR7054 PROTEIN"/>
    <property type="match status" value="1"/>
</dbReference>
<accession>A0A1M5VIR7</accession>
<keyword evidence="2" id="KW-0732">Signal</keyword>
<evidence type="ECO:0000256" key="1">
    <source>
        <dbReference type="ARBA" id="ARBA00022630"/>
    </source>
</evidence>
<sequence>MVTALNTKSRFDPHYDVVVIGTGMGGLSAGLHSALFGQKVLVLEQHNLLGGFATSFVRGRFDFEATLHELLDFDTPENMGPIRKLLEDAGVEYELNRVPEPYVIVLPNDNINVKLPFGIENFIETIEKEVPGSKKEVTKYMKLCNNVYEGILYIRDCAAKGKKPDKMKMATKYKGFVENVYKTVEEVHKEFNIPEKAMKLITPYWCYQGPALSELTFVTWCYMICGYLTTGAYVPTNRSHALSTSIVERIRELGGQVEFNCKVEKIHVENRQVKSVELADGTIIETDIVLSNAHPHVVYGRMIEPKSEISEFEAKKINAQTPSCSAITVYLGLDREPDELGIHDYEYFIGDTSDVEEIYKSFYEFVPSKWVSAICLDKAVPGTTGKGICQLSITGLVMGDAWKNVTEENYFEVKDELAGYLVDMFEKALNVNLRDHIEEIEMVTPETWSRYTGAYKGMVFGYEQHPWNGSLIRKVVDAEETKMSIKGLDFVGGCSTNAHAYSCSLTSGKEVTAKMLKVMEKEMEVNK</sequence>
<dbReference type="InterPro" id="IPR036188">
    <property type="entry name" value="FAD/NAD-bd_sf"/>
</dbReference>
<reference evidence="7 8" key="1">
    <citation type="submission" date="2016-11" db="EMBL/GenBank/DDBJ databases">
        <authorList>
            <person name="Jaros S."/>
            <person name="Januszkiewicz K."/>
            <person name="Wedrychowicz H."/>
        </authorList>
    </citation>
    <scope>NUCLEOTIDE SEQUENCE [LARGE SCALE GENOMIC DNA]</scope>
    <source>
        <strain evidence="7 8">DSM 13106</strain>
    </source>
</reference>
<organism evidence="7 8">
    <name type="scientific">Sporanaerobacter acetigenes DSM 13106</name>
    <dbReference type="NCBI Taxonomy" id="1123281"/>
    <lineage>
        <taxon>Bacteria</taxon>
        <taxon>Bacillati</taxon>
        <taxon>Bacillota</taxon>
        <taxon>Tissierellia</taxon>
        <taxon>Tissierellales</taxon>
        <taxon>Sporanaerobacteraceae</taxon>
        <taxon>Sporanaerobacter</taxon>
    </lineage>
</organism>
<dbReference type="Gene3D" id="3.50.50.60">
    <property type="entry name" value="FAD/NAD(P)-binding domain"/>
    <property type="match status" value="2"/>
</dbReference>
<proteinExistence type="predicted"/>
<keyword evidence="1" id="KW-0285">Flavoprotein</keyword>
<name>A0A1M5VIR7_9FIRM</name>
<dbReference type="Pfam" id="PF01593">
    <property type="entry name" value="Amino_oxidase"/>
    <property type="match status" value="1"/>
</dbReference>
<dbReference type="GO" id="GO:0016491">
    <property type="term" value="F:oxidoreductase activity"/>
    <property type="evidence" value="ECO:0007669"/>
    <property type="project" value="InterPro"/>
</dbReference>
<evidence type="ECO:0000256" key="3">
    <source>
        <dbReference type="ARBA" id="ARBA00022827"/>
    </source>
</evidence>
<gene>
    <name evidence="7" type="ORF">SAMN02745180_00917</name>
</gene>
<keyword evidence="4" id="KW-0521">NADP</keyword>
<evidence type="ECO:0000259" key="6">
    <source>
        <dbReference type="Pfam" id="PF01593"/>
    </source>
</evidence>
<evidence type="ECO:0000256" key="5">
    <source>
        <dbReference type="ARBA" id="ARBA00023027"/>
    </source>
</evidence>
<dbReference type="InterPro" id="IPR002937">
    <property type="entry name" value="Amino_oxidase"/>
</dbReference>
<dbReference type="OrthoDB" id="9814556at2"/>
<dbReference type="RefSeq" id="WP_072743551.1">
    <property type="nucleotide sequence ID" value="NZ_FQXR01000004.1"/>
</dbReference>
<dbReference type="SUPFAM" id="SSF51905">
    <property type="entry name" value="FAD/NAD(P)-binding domain"/>
    <property type="match status" value="1"/>
</dbReference>
<evidence type="ECO:0000256" key="4">
    <source>
        <dbReference type="ARBA" id="ARBA00022857"/>
    </source>
</evidence>
<keyword evidence="5" id="KW-0520">NAD</keyword>
<keyword evidence="7" id="KW-0413">Isomerase</keyword>
<keyword evidence="8" id="KW-1185">Reference proteome</keyword>
<dbReference type="PANTHER" id="PTHR46091:SF3">
    <property type="entry name" value="AMINE OXIDASE DOMAIN-CONTAINING PROTEIN"/>
    <property type="match status" value="1"/>
</dbReference>
<dbReference type="STRING" id="1123281.SAMN02745180_00917"/>
<dbReference type="InterPro" id="IPR052206">
    <property type="entry name" value="Retinol_saturase"/>
</dbReference>
<dbReference type="EMBL" id="FQXR01000004">
    <property type="protein sequence ID" value="SHH75090.1"/>
    <property type="molecule type" value="Genomic_DNA"/>
</dbReference>
<protein>
    <submittedName>
        <fullName evidence="7">Prolycopene isomerase</fullName>
    </submittedName>
</protein>
<dbReference type="Proteomes" id="UP000184389">
    <property type="component" value="Unassembled WGS sequence"/>
</dbReference>